<feature type="compositionally biased region" description="Polar residues" evidence="2">
    <location>
        <begin position="746"/>
        <end position="758"/>
    </location>
</feature>
<feature type="compositionally biased region" description="Basic and acidic residues" evidence="2">
    <location>
        <begin position="1076"/>
        <end position="1089"/>
    </location>
</feature>
<keyword evidence="1" id="KW-0175">Coiled coil</keyword>
<feature type="region of interest" description="Disordered" evidence="2">
    <location>
        <begin position="1234"/>
        <end position="1259"/>
    </location>
</feature>
<feature type="region of interest" description="Disordered" evidence="2">
    <location>
        <begin position="1148"/>
        <end position="1222"/>
    </location>
</feature>
<feature type="region of interest" description="Disordered" evidence="2">
    <location>
        <begin position="481"/>
        <end position="518"/>
    </location>
</feature>
<feature type="compositionally biased region" description="Polar residues" evidence="2">
    <location>
        <begin position="14"/>
        <end position="23"/>
    </location>
</feature>
<feature type="compositionally biased region" description="Acidic residues" evidence="2">
    <location>
        <begin position="1234"/>
        <end position="1244"/>
    </location>
</feature>
<feature type="compositionally biased region" description="Polar residues" evidence="2">
    <location>
        <begin position="1107"/>
        <end position="1119"/>
    </location>
</feature>
<evidence type="ECO:0000313" key="4">
    <source>
        <dbReference type="Proteomes" id="UP000297299"/>
    </source>
</evidence>
<dbReference type="EMBL" id="PHWZ01000025">
    <property type="protein sequence ID" value="TEY83169.1"/>
    <property type="molecule type" value="Genomic_DNA"/>
</dbReference>
<proteinExistence type="predicted"/>
<comment type="caution">
    <text evidence="3">The sequence shown here is derived from an EMBL/GenBank/DDBJ whole genome shotgun (WGS) entry which is preliminary data.</text>
</comment>
<reference evidence="3 4" key="1">
    <citation type="submission" date="2017-11" db="EMBL/GenBank/DDBJ databases">
        <title>Comparative genomics of Botrytis spp.</title>
        <authorList>
            <person name="Valero-Jimenez C.A."/>
            <person name="Tapia P."/>
            <person name="Veloso J."/>
            <person name="Silva-Moreno E."/>
            <person name="Staats M."/>
            <person name="Valdes J.H."/>
            <person name="Van Kan J.A.L."/>
        </authorList>
    </citation>
    <scope>NUCLEOTIDE SEQUENCE [LARGE SCALE GENOMIC DNA]</scope>
    <source>
        <strain evidence="3 4">MUCL2830</strain>
    </source>
</reference>
<sequence>MELDDTWDPDPLPSGSSRNQSQPRFKKETTHHSQAQPEPQHQYYEQPKTSHSQLRGRIAPMKLYQDFSDDGSSSDEYPVVLQRPHINNKRGTGPAQPAKDRRKRHQSEHPGRIERGRTTDVEKVIYDQISAIPRSRNESVARNDARYKSVANDVFEEYQSFKNTSAVSRKSVARSHSLARDLYEDQGYVTMKDYNRQFDKEPSVFSPQNNSQTKRRTREEQANVSMPPGTDAHRPAGRSRQESSKANHELVGTSKKKPRHGYSRAQSLAPRVSNYNSDIQYLGTENGTYSVRIQKQGKKPQLRSPLWPSFESAVPKPCSANRLQGRIDKSTSMKPPPHTPKNRPVRIRSVASDRIHNNSSQARTVDYGLIDDDDVYDTPLENDLRRRSKSQVRDHNAPMNFINALPKSSVFRRKNSEVAEQVHQTPSRDSNRSNNSGVTIDLVTPESTIYARSSMPFIPQHWTPTRRGPMKVSAPMEISEQDGLDNKTGQQPGKNTHQHQVIKSSPNNGQRPEENLRQRQAAEKIIRQELNADNEALQAELFGEVIGETEEEKREREEAKRLEAQRVREEKEKEDLIDAERKRKKNEARAKKENERKAAEQAEKEKEAAAKKAKRDAERHHQSLKEQQNADERRKAANKLLQEKKERDLAASKVIEEKTQAAEKEKEENEAKFEQMKRQLEKLEAQVKAKSIAELKPARKSTALNGISNRVNSQPPQARPSTSMEIDDESSLPTTQTQITPVTGTDISNTATASSPQATPLIFTEVEDEDSLFVSDNRKTVVEATPEEQISNSLRNFTGSFSSDSTIVQSIEHDRPPTSITEIFAKTIHNPSGDRTLEDRDAERETIRKNRANENAATKQKRSKSITAEPTPETVAHKAAPREIFKAPSKSTPKKTRTQPLTKALVGSIFSVKLQPLPGHEPEGHVPHEQPGGLQDFTGNSPTNLTVSKPRPLLLPLPPSLPPPVTSATISSRPETRLISQAEREEIEANRQRVQAAAQARKENSNRARLEEKKVASVKKRTFEYRKRKEKELIEEARKEGRVLCNSELEARLNKLMERRETNWKFKREQKRKKNRAGEKASFNEHEHGPVLVPSTNIPSDFGMTAAQVSSSDTASDSNQIKEDNDPLALALEEHKIKTAEILKERAQLHAAQSAQPQPMKRLEPIFDSDESEESEEDPMDEETMEMWIEQTRKNNPEAKDDGEKNDVVQSETRAEETRTEEDIAFEKEIEDLFEEDSNSEGESQEATTTLNPNEHSAQIVPPMPNMTRYLEGQSASGSSGNLETQSPLLAGPIQMAKTISPKPQQPVSYKMVNLYMVMTQVTLHKCEDEAILKKKFFDIEKANKYAQMLVNEHRNKMFRQQEILERWDSDRMYHGQITHDKQKTTKVFVKFKPMNTENVDKYDPTLVRPMFANQYYTVQFEKVVEEIDPETQKVCMTNRTIGFADASKLYTVLEMANHAAAEYLLKEIKPKEEVEEHHNSYEQLLSQVREGRDVCNQTDQMFGCDLTCKETPWAGFKSFEVGVEMYKTEGPIN</sequence>
<evidence type="ECO:0000313" key="3">
    <source>
        <dbReference type="EMBL" id="TEY83169.1"/>
    </source>
</evidence>
<feature type="compositionally biased region" description="Polar residues" evidence="2">
    <location>
        <begin position="1245"/>
        <end position="1257"/>
    </location>
</feature>
<feature type="region of interest" description="Disordered" evidence="2">
    <location>
        <begin position="916"/>
        <end position="976"/>
    </location>
</feature>
<evidence type="ECO:0000256" key="2">
    <source>
        <dbReference type="SAM" id="MobiDB-lite"/>
    </source>
</evidence>
<keyword evidence="4" id="KW-1185">Reference proteome</keyword>
<feature type="compositionally biased region" description="Polar residues" evidence="2">
    <location>
        <begin position="702"/>
        <end position="724"/>
    </location>
</feature>
<feature type="coiled-coil region" evidence="1">
    <location>
        <begin position="979"/>
        <end position="1040"/>
    </location>
</feature>
<feature type="region of interest" description="Disordered" evidence="2">
    <location>
        <begin position="697"/>
        <end position="760"/>
    </location>
</feature>
<name>A0A4Y8DEE8_9HELO</name>
<feature type="region of interest" description="Disordered" evidence="2">
    <location>
        <begin position="415"/>
        <end position="439"/>
    </location>
</feature>
<feature type="region of interest" description="Disordered" evidence="2">
    <location>
        <begin position="549"/>
        <end position="674"/>
    </location>
</feature>
<feature type="region of interest" description="Disordered" evidence="2">
    <location>
        <begin position="1066"/>
        <end position="1122"/>
    </location>
</feature>
<accession>A0A4Y8DEE8</accession>
<feature type="region of interest" description="Disordered" evidence="2">
    <location>
        <begin position="847"/>
        <end position="900"/>
    </location>
</feature>
<feature type="compositionally biased region" description="Pro residues" evidence="2">
    <location>
        <begin position="953"/>
        <end position="965"/>
    </location>
</feature>
<feature type="compositionally biased region" description="Basic and acidic residues" evidence="2">
    <location>
        <begin position="551"/>
        <end position="674"/>
    </location>
</feature>
<dbReference type="OrthoDB" id="3556655at2759"/>
<feature type="compositionally biased region" description="Acidic residues" evidence="2">
    <location>
        <begin position="1167"/>
        <end position="1185"/>
    </location>
</feature>
<feature type="compositionally biased region" description="Basic and acidic residues" evidence="2">
    <location>
        <begin position="107"/>
        <end position="121"/>
    </location>
</feature>
<feature type="compositionally biased region" description="Polar residues" evidence="2">
    <location>
        <begin position="487"/>
        <end position="510"/>
    </location>
</feature>
<feature type="region of interest" description="Disordered" evidence="2">
    <location>
        <begin position="197"/>
        <end position="266"/>
    </location>
</feature>
<feature type="compositionally biased region" description="Basic and acidic residues" evidence="2">
    <location>
        <begin position="1191"/>
        <end position="1222"/>
    </location>
</feature>
<feature type="region of interest" description="Disordered" evidence="2">
    <location>
        <begin position="1"/>
        <end position="121"/>
    </location>
</feature>
<feature type="compositionally biased region" description="Low complexity" evidence="2">
    <location>
        <begin position="34"/>
        <end position="47"/>
    </location>
</feature>
<feature type="compositionally biased region" description="Basic and acidic residues" evidence="2">
    <location>
        <begin position="231"/>
        <end position="248"/>
    </location>
</feature>
<evidence type="ECO:0000256" key="1">
    <source>
        <dbReference type="SAM" id="Coils"/>
    </source>
</evidence>
<feature type="compositionally biased region" description="Polar residues" evidence="2">
    <location>
        <begin position="937"/>
        <end position="947"/>
    </location>
</feature>
<organism evidence="3 4">
    <name type="scientific">Botryotinia calthae</name>
    <dbReference type="NCBI Taxonomy" id="38488"/>
    <lineage>
        <taxon>Eukaryota</taxon>
        <taxon>Fungi</taxon>
        <taxon>Dikarya</taxon>
        <taxon>Ascomycota</taxon>
        <taxon>Pezizomycotina</taxon>
        <taxon>Leotiomycetes</taxon>
        <taxon>Helotiales</taxon>
        <taxon>Sclerotiniaceae</taxon>
        <taxon>Botryotinia</taxon>
    </lineage>
</organism>
<feature type="compositionally biased region" description="Polar residues" evidence="2">
    <location>
        <begin position="422"/>
        <end position="438"/>
    </location>
</feature>
<dbReference type="Proteomes" id="UP000297299">
    <property type="component" value="Unassembled WGS sequence"/>
</dbReference>
<gene>
    <name evidence="3" type="ORF">BOTCAL_0025g00300</name>
</gene>
<feature type="compositionally biased region" description="Low complexity" evidence="2">
    <location>
        <begin position="733"/>
        <end position="745"/>
    </location>
</feature>
<protein>
    <submittedName>
        <fullName evidence="3">Uncharacterized protein</fullName>
    </submittedName>
</protein>